<evidence type="ECO:0000313" key="3">
    <source>
        <dbReference type="EMBL" id="ATS18738.1"/>
    </source>
</evidence>
<evidence type="ECO:0000256" key="1">
    <source>
        <dbReference type="SAM" id="Coils"/>
    </source>
</evidence>
<dbReference type="Proteomes" id="UP000231057">
    <property type="component" value="Chromosome"/>
</dbReference>
<feature type="coiled-coil region" evidence="1">
    <location>
        <begin position="11"/>
        <end position="60"/>
    </location>
</feature>
<keyword evidence="4" id="KW-1185">Reference proteome</keyword>
<evidence type="ECO:0000313" key="4">
    <source>
        <dbReference type="Proteomes" id="UP000231057"/>
    </source>
</evidence>
<name>A0A2D2Q2L9_PARLV</name>
<keyword evidence="2" id="KW-0812">Transmembrane</keyword>
<dbReference type="AlphaFoldDB" id="A0A2D2Q2L9"/>
<proteinExistence type="predicted"/>
<keyword evidence="2" id="KW-0472">Membrane</keyword>
<reference evidence="3 4" key="1">
    <citation type="submission" date="2016-11" db="EMBL/GenBank/DDBJ databases">
        <title>Complete genome sequence of thermophilic cyanobacteria strain Synechococcus sp. PCC6715.</title>
        <authorList>
            <person name="Tang J."/>
            <person name="Daroch M."/>
            <person name="Liang Y."/>
            <person name="Jiang D."/>
            <person name="Shah M."/>
        </authorList>
    </citation>
    <scope>NUCLEOTIDE SEQUENCE [LARGE SCALE GENOMIC DNA]</scope>
    <source>
        <strain evidence="3 4">PCC 6715</strain>
    </source>
</reference>
<reference evidence="4" key="2">
    <citation type="journal article" date="2022" name="Front. Microbiol.">
        <title>Comparative Genomic Analysis Revealed Distinct Molecular Components and Organization of CO2-Concentrating Mechanism in Thermophilic Cyanobacteria.</title>
        <authorList>
            <person name="Tang J."/>
            <person name="Zhou H."/>
            <person name="Yao D."/>
            <person name="Riaz S."/>
            <person name="You D."/>
            <person name="Klepacz-Smolka A."/>
            <person name="Daroch M."/>
        </authorList>
    </citation>
    <scope>NUCLEOTIDE SEQUENCE [LARGE SCALE GENOMIC DNA]</scope>
    <source>
        <strain evidence="4">PCC 6715</strain>
    </source>
</reference>
<keyword evidence="2" id="KW-1133">Transmembrane helix</keyword>
<dbReference type="OrthoDB" id="565202at2"/>
<organism evidence="3 4">
    <name type="scientific">Parathermosynechococcus lividus PCC 6715</name>
    <dbReference type="NCBI Taxonomy" id="1917166"/>
    <lineage>
        <taxon>Bacteria</taxon>
        <taxon>Bacillati</taxon>
        <taxon>Cyanobacteriota</taxon>
        <taxon>Cyanophyceae</taxon>
        <taxon>Acaryochloridales</taxon>
        <taxon>Thermosynechococcaceae</taxon>
        <taxon>Parathermosynechococcus</taxon>
    </lineage>
</organism>
<evidence type="ECO:0008006" key="5">
    <source>
        <dbReference type="Google" id="ProtNLM"/>
    </source>
</evidence>
<protein>
    <recommendedName>
        <fullName evidence="5">DUF2203 domain-containing protein</fullName>
    </recommendedName>
</protein>
<evidence type="ECO:0000256" key="2">
    <source>
        <dbReference type="SAM" id="Phobius"/>
    </source>
</evidence>
<accession>A0A2D2Q2L9</accession>
<sequence>MDSEDEVRQLYRETRDRLDQLYADYERIQATQARLKQANANALQAEGDRLQEELRQLEVEFGLTLLFNLGDAARECWQEILRQERFWNFVRFFGLGFALGILVKALTG</sequence>
<feature type="transmembrane region" description="Helical" evidence="2">
    <location>
        <begin position="89"/>
        <end position="107"/>
    </location>
</feature>
<keyword evidence="1" id="KW-0175">Coiled coil</keyword>
<dbReference type="EMBL" id="CP018092">
    <property type="protein sequence ID" value="ATS18738.1"/>
    <property type="molecule type" value="Genomic_DNA"/>
</dbReference>
<dbReference type="KEGG" id="slw:BRW62_08230"/>
<gene>
    <name evidence="3" type="ORF">BRW62_08230</name>
</gene>